<sequence>QHQGPTRDFESSRILNFDLGPTLNSNLNPAFNFVLCPVVNLQSGHCFALDNAEGKWSISKATRTFSNDPVLSCAGLKSRSEDEYMRFMLRMAVVCRGSILQFDLSYIFNFGSSFVSRFCPLLDEVRIVIGWVGDWECVNASLVYAGCMLLCGLITGLLPFLTSYAWLGAAAGGFGAFIAANYSLTSIILVELITLEKFTNAYGLLLLIQGLANLVGPPLAEYNKKALMCNRDGEKNRDCEERECQNGRCSSPKPLCSVKVQFMRCVFDTAGWLYDVTASYDLSFWLAGVFIGLSGLMMCVLPAHRRLCRGRERRSAPDPANGHLNFNGKLPV</sequence>
<dbReference type="OrthoDB" id="410267at2759"/>
<feature type="non-terminal residue" evidence="3">
    <location>
        <position position="1"/>
    </location>
</feature>
<feature type="transmembrane region" description="Helical" evidence="2">
    <location>
        <begin position="174"/>
        <end position="195"/>
    </location>
</feature>
<dbReference type="GO" id="GO:0008028">
    <property type="term" value="F:monocarboxylic acid transmembrane transporter activity"/>
    <property type="evidence" value="ECO:0007669"/>
    <property type="project" value="TreeGrafter"/>
</dbReference>
<dbReference type="SUPFAM" id="SSF103473">
    <property type="entry name" value="MFS general substrate transporter"/>
    <property type="match status" value="1"/>
</dbReference>
<dbReference type="EMBL" id="BGZK01001306">
    <property type="protein sequence ID" value="GBP76819.1"/>
    <property type="molecule type" value="Genomic_DNA"/>
</dbReference>
<gene>
    <name evidence="3" type="primary">Slc16a9</name>
    <name evidence="3" type="ORF">EVAR_49107_1</name>
</gene>
<feature type="transmembrane region" description="Helical" evidence="2">
    <location>
        <begin position="142"/>
        <end position="167"/>
    </location>
</feature>
<dbReference type="Gene3D" id="1.20.1250.20">
    <property type="entry name" value="MFS general substrate transporter like domains"/>
    <property type="match status" value="1"/>
</dbReference>
<keyword evidence="4" id="KW-1185">Reference proteome</keyword>
<keyword evidence="2" id="KW-0812">Transmembrane</keyword>
<accession>A0A4C1YQC6</accession>
<proteinExistence type="predicted"/>
<dbReference type="InterPro" id="IPR036259">
    <property type="entry name" value="MFS_trans_sf"/>
</dbReference>
<dbReference type="AlphaFoldDB" id="A0A4C1YQC6"/>
<keyword evidence="2" id="KW-0472">Membrane</keyword>
<evidence type="ECO:0000256" key="2">
    <source>
        <dbReference type="SAM" id="Phobius"/>
    </source>
</evidence>
<comment type="caution">
    <text evidence="3">The sequence shown here is derived from an EMBL/GenBank/DDBJ whole genome shotgun (WGS) entry which is preliminary data.</text>
</comment>
<keyword evidence="2" id="KW-1133">Transmembrane helix</keyword>
<dbReference type="Proteomes" id="UP000299102">
    <property type="component" value="Unassembled WGS sequence"/>
</dbReference>
<dbReference type="PANTHER" id="PTHR11360">
    <property type="entry name" value="MONOCARBOXYLATE TRANSPORTER"/>
    <property type="match status" value="1"/>
</dbReference>
<protein>
    <submittedName>
        <fullName evidence="3">Monocarboxylate transporter 9</fullName>
    </submittedName>
</protein>
<organism evidence="3 4">
    <name type="scientific">Eumeta variegata</name>
    <name type="common">Bagworm moth</name>
    <name type="synonym">Eumeta japonica</name>
    <dbReference type="NCBI Taxonomy" id="151549"/>
    <lineage>
        <taxon>Eukaryota</taxon>
        <taxon>Metazoa</taxon>
        <taxon>Ecdysozoa</taxon>
        <taxon>Arthropoda</taxon>
        <taxon>Hexapoda</taxon>
        <taxon>Insecta</taxon>
        <taxon>Pterygota</taxon>
        <taxon>Neoptera</taxon>
        <taxon>Endopterygota</taxon>
        <taxon>Lepidoptera</taxon>
        <taxon>Glossata</taxon>
        <taxon>Ditrysia</taxon>
        <taxon>Tineoidea</taxon>
        <taxon>Psychidae</taxon>
        <taxon>Oiketicinae</taxon>
        <taxon>Eumeta</taxon>
    </lineage>
</organism>
<dbReference type="InterPro" id="IPR050327">
    <property type="entry name" value="Proton-linked_MCT"/>
</dbReference>
<name>A0A4C1YQC6_EUMVA</name>
<reference evidence="3 4" key="1">
    <citation type="journal article" date="2019" name="Commun. Biol.">
        <title>The bagworm genome reveals a unique fibroin gene that provides high tensile strength.</title>
        <authorList>
            <person name="Kono N."/>
            <person name="Nakamura H."/>
            <person name="Ohtoshi R."/>
            <person name="Tomita M."/>
            <person name="Numata K."/>
            <person name="Arakawa K."/>
        </authorList>
    </citation>
    <scope>NUCLEOTIDE SEQUENCE [LARGE SCALE GENOMIC DNA]</scope>
</reference>
<evidence type="ECO:0000313" key="4">
    <source>
        <dbReference type="Proteomes" id="UP000299102"/>
    </source>
</evidence>
<evidence type="ECO:0000313" key="3">
    <source>
        <dbReference type="EMBL" id="GBP76819.1"/>
    </source>
</evidence>
<feature type="transmembrane region" description="Helical" evidence="2">
    <location>
        <begin position="282"/>
        <end position="304"/>
    </location>
</feature>
<dbReference type="STRING" id="151549.A0A4C1YQC6"/>
<feature type="region of interest" description="Disordered" evidence="1">
    <location>
        <begin position="313"/>
        <end position="332"/>
    </location>
</feature>
<evidence type="ECO:0000256" key="1">
    <source>
        <dbReference type="SAM" id="MobiDB-lite"/>
    </source>
</evidence>
<dbReference type="PANTHER" id="PTHR11360:SF260">
    <property type="entry name" value="MFS DOMAIN-CONTAINING PROTEIN"/>
    <property type="match status" value="1"/>
</dbReference>